<dbReference type="Proteomes" id="UP000069241">
    <property type="component" value="Chromosome"/>
</dbReference>
<keyword evidence="2" id="KW-1185">Reference proteome</keyword>
<dbReference type="KEGG" id="dfi:AXF13_11105"/>
<gene>
    <name evidence="1" type="ORF">AXF13_11105</name>
</gene>
<proteinExistence type="predicted"/>
<organism evidence="1 2">
    <name type="scientific">Desulfovibrio fairfieldensis</name>
    <dbReference type="NCBI Taxonomy" id="44742"/>
    <lineage>
        <taxon>Bacteria</taxon>
        <taxon>Pseudomonadati</taxon>
        <taxon>Thermodesulfobacteriota</taxon>
        <taxon>Desulfovibrionia</taxon>
        <taxon>Desulfovibrionales</taxon>
        <taxon>Desulfovibrionaceae</taxon>
        <taxon>Desulfovibrio</taxon>
    </lineage>
</organism>
<evidence type="ECO:0000313" key="1">
    <source>
        <dbReference type="EMBL" id="AMD90619.1"/>
    </source>
</evidence>
<accession>A0A120KM90</accession>
<dbReference type="EMBL" id="CP014229">
    <property type="protein sequence ID" value="AMD90619.1"/>
    <property type="molecule type" value="Genomic_DNA"/>
</dbReference>
<dbReference type="RefSeq" id="WP_008681929.1">
    <property type="nucleotide sequence ID" value="NZ_CP014229.1"/>
</dbReference>
<protein>
    <submittedName>
        <fullName evidence="1">Uncharacterized protein</fullName>
    </submittedName>
</protein>
<reference evidence="2" key="1">
    <citation type="submission" date="2016-02" db="EMBL/GenBank/DDBJ databases">
        <authorList>
            <person name="Holder M.E."/>
            <person name="Ajami N.J."/>
            <person name="Petrosino J.F."/>
        </authorList>
    </citation>
    <scope>NUCLEOTIDE SEQUENCE [LARGE SCALE GENOMIC DNA]</scope>
    <source>
        <strain evidence="2">CCUG 45958</strain>
    </source>
</reference>
<evidence type="ECO:0000313" key="2">
    <source>
        <dbReference type="Proteomes" id="UP000069241"/>
    </source>
</evidence>
<name>A0A120KM90_9BACT</name>
<dbReference type="AlphaFoldDB" id="A0A120KM90"/>
<sequence length="74" mass="8629">MLLLSPRMTPEEYAFALTDEAFAAWRPVEGKQQFCFDYDGEMTVYQKLEYMGGLMQGFYRRFRQARAAGGREAE</sequence>